<dbReference type="InterPro" id="IPR019734">
    <property type="entry name" value="TPR_rpt"/>
</dbReference>
<gene>
    <name evidence="1" type="ORF">S01H1_40885</name>
</gene>
<proteinExistence type="predicted"/>
<evidence type="ECO:0000313" key="1">
    <source>
        <dbReference type="EMBL" id="GAG09578.1"/>
    </source>
</evidence>
<comment type="caution">
    <text evidence="1">The sequence shown here is derived from an EMBL/GenBank/DDBJ whole genome shotgun (WGS) entry which is preliminary data.</text>
</comment>
<dbReference type="EMBL" id="BARS01025906">
    <property type="protein sequence ID" value="GAG09578.1"/>
    <property type="molecule type" value="Genomic_DNA"/>
</dbReference>
<sequence length="143" mass="16896">MKCFIRLIFIVQILFLNPNQFLFPFQNPSFPIQKSDFKDKYSEYFKQGKNFKLQGNYEKSIQCFIKAFNLAQENNDTENEVLSLIQLGVLYWNIGQLDKSFDSYHEALSLAEKGGISKKKEEVLSYLQIYELYQAGKDHRSRR</sequence>
<protein>
    <submittedName>
        <fullName evidence="1">Uncharacterized protein</fullName>
    </submittedName>
</protein>
<reference evidence="1" key="1">
    <citation type="journal article" date="2014" name="Front. Microbiol.">
        <title>High frequency of phylogenetically diverse reductive dehalogenase-homologous genes in deep subseafloor sedimentary metagenomes.</title>
        <authorList>
            <person name="Kawai M."/>
            <person name="Futagami T."/>
            <person name="Toyoda A."/>
            <person name="Takaki Y."/>
            <person name="Nishi S."/>
            <person name="Hori S."/>
            <person name="Arai W."/>
            <person name="Tsubouchi T."/>
            <person name="Morono Y."/>
            <person name="Uchiyama I."/>
            <person name="Ito T."/>
            <person name="Fujiyama A."/>
            <person name="Inagaki F."/>
            <person name="Takami H."/>
        </authorList>
    </citation>
    <scope>NUCLEOTIDE SEQUENCE</scope>
    <source>
        <strain evidence="1">Expedition CK06-06</strain>
    </source>
</reference>
<feature type="non-terminal residue" evidence="1">
    <location>
        <position position="143"/>
    </location>
</feature>
<name>X0VAT8_9ZZZZ</name>
<dbReference type="PROSITE" id="PS50005">
    <property type="entry name" value="TPR"/>
    <property type="match status" value="2"/>
</dbReference>
<dbReference type="AlphaFoldDB" id="X0VAT8"/>
<dbReference type="SUPFAM" id="SSF48452">
    <property type="entry name" value="TPR-like"/>
    <property type="match status" value="1"/>
</dbReference>
<organism evidence="1">
    <name type="scientific">marine sediment metagenome</name>
    <dbReference type="NCBI Taxonomy" id="412755"/>
    <lineage>
        <taxon>unclassified sequences</taxon>
        <taxon>metagenomes</taxon>
        <taxon>ecological metagenomes</taxon>
    </lineage>
</organism>
<accession>X0VAT8</accession>
<dbReference type="InterPro" id="IPR011990">
    <property type="entry name" value="TPR-like_helical_dom_sf"/>
</dbReference>
<dbReference type="Gene3D" id="1.25.40.10">
    <property type="entry name" value="Tetratricopeptide repeat domain"/>
    <property type="match status" value="1"/>
</dbReference>
<dbReference type="Pfam" id="PF13424">
    <property type="entry name" value="TPR_12"/>
    <property type="match status" value="1"/>
</dbReference>
<dbReference type="SMART" id="SM00028">
    <property type="entry name" value="TPR"/>
    <property type="match status" value="2"/>
</dbReference>